<dbReference type="Gene3D" id="1.20.5.370">
    <property type="match status" value="1"/>
</dbReference>
<reference evidence="4" key="1">
    <citation type="submission" date="2022-05" db="EMBL/GenBank/DDBJ databases">
        <title>The Musa troglodytarum L. genome provides insights into the mechanism of non-climacteric behaviour and enrichment of carotenoids.</title>
        <authorList>
            <person name="Wang J."/>
        </authorList>
    </citation>
    <scope>NUCLEOTIDE SEQUENCE</scope>
    <source>
        <tissue evidence="4">Leaf</tissue>
    </source>
</reference>
<dbReference type="InterPro" id="IPR053961">
    <property type="entry name" value="XRCC4_N"/>
</dbReference>
<dbReference type="GO" id="GO:0010165">
    <property type="term" value="P:response to X-ray"/>
    <property type="evidence" value="ECO:0007669"/>
    <property type="project" value="TreeGrafter"/>
</dbReference>
<feature type="compositionally biased region" description="Acidic residues" evidence="1">
    <location>
        <begin position="235"/>
        <end position="249"/>
    </location>
</feature>
<keyword evidence="5" id="KW-1185">Reference proteome</keyword>
<dbReference type="GO" id="GO:0006310">
    <property type="term" value="P:DNA recombination"/>
    <property type="evidence" value="ECO:0007669"/>
    <property type="project" value="InterPro"/>
</dbReference>
<protein>
    <submittedName>
        <fullName evidence="4">DNA double-strand break repair and V(D)J recombination protein XRCC4</fullName>
    </submittedName>
</protein>
<organism evidence="4 5">
    <name type="scientific">Musa troglodytarum</name>
    <name type="common">fe'i banana</name>
    <dbReference type="NCBI Taxonomy" id="320322"/>
    <lineage>
        <taxon>Eukaryota</taxon>
        <taxon>Viridiplantae</taxon>
        <taxon>Streptophyta</taxon>
        <taxon>Embryophyta</taxon>
        <taxon>Tracheophyta</taxon>
        <taxon>Spermatophyta</taxon>
        <taxon>Magnoliopsida</taxon>
        <taxon>Liliopsida</taxon>
        <taxon>Zingiberales</taxon>
        <taxon>Musaceae</taxon>
        <taxon>Musa</taxon>
    </lineage>
</organism>
<dbReference type="Pfam" id="PF21924">
    <property type="entry name" value="XRCC4_CC"/>
    <property type="match status" value="1"/>
</dbReference>
<dbReference type="GO" id="GO:0006303">
    <property type="term" value="P:double-strand break repair via nonhomologous end joining"/>
    <property type="evidence" value="ECO:0007669"/>
    <property type="project" value="TreeGrafter"/>
</dbReference>
<dbReference type="AlphaFoldDB" id="A0A9E7FHE4"/>
<dbReference type="FunFam" id="1.20.5.370:FF:000012">
    <property type="entry name" value="DNA repair protein XRCC4"/>
    <property type="match status" value="1"/>
</dbReference>
<proteinExistence type="predicted"/>
<evidence type="ECO:0000313" key="5">
    <source>
        <dbReference type="Proteomes" id="UP001055439"/>
    </source>
</evidence>
<name>A0A9E7FHE4_9LILI</name>
<feature type="domain" description="XRCC4 coiled-coil" evidence="3">
    <location>
        <begin position="170"/>
        <end position="217"/>
    </location>
</feature>
<dbReference type="OrthoDB" id="8064436at2759"/>
<dbReference type="PANTHER" id="PTHR28559">
    <property type="entry name" value="DNA REPAIR PROTEIN XRCC4"/>
    <property type="match status" value="1"/>
</dbReference>
<dbReference type="Proteomes" id="UP001055439">
    <property type="component" value="Chromosome 4"/>
</dbReference>
<dbReference type="InterPro" id="IPR053962">
    <property type="entry name" value="XRCC4_CC"/>
</dbReference>
<dbReference type="InterPro" id="IPR014751">
    <property type="entry name" value="XRCC4-like_C"/>
</dbReference>
<evidence type="ECO:0000256" key="1">
    <source>
        <dbReference type="SAM" id="MobiDB-lite"/>
    </source>
</evidence>
<dbReference type="InterPro" id="IPR010585">
    <property type="entry name" value="DNA_repair_prot_XRCC4"/>
</dbReference>
<feature type="domain" description="XRCC4 N-terminal" evidence="2">
    <location>
        <begin position="32"/>
        <end position="139"/>
    </location>
</feature>
<evidence type="ECO:0000259" key="3">
    <source>
        <dbReference type="Pfam" id="PF21924"/>
    </source>
</evidence>
<dbReference type="GO" id="GO:0005958">
    <property type="term" value="C:DNA-dependent protein kinase-DNA ligase 4 complex"/>
    <property type="evidence" value="ECO:0007669"/>
    <property type="project" value="TreeGrafter"/>
</dbReference>
<dbReference type="GO" id="GO:0032807">
    <property type="term" value="C:DNA ligase IV complex"/>
    <property type="evidence" value="ECO:0007669"/>
    <property type="project" value="TreeGrafter"/>
</dbReference>
<dbReference type="GO" id="GO:0003677">
    <property type="term" value="F:DNA binding"/>
    <property type="evidence" value="ECO:0007669"/>
    <property type="project" value="InterPro"/>
</dbReference>
<evidence type="ECO:0000259" key="2">
    <source>
        <dbReference type="Pfam" id="PF06632"/>
    </source>
</evidence>
<dbReference type="SUPFAM" id="SSF58022">
    <property type="entry name" value="XRCC4, C-terminal oligomerization domain"/>
    <property type="match status" value="1"/>
</dbReference>
<feature type="region of interest" description="Disordered" evidence="1">
    <location>
        <begin position="224"/>
        <end position="284"/>
    </location>
</feature>
<dbReference type="Pfam" id="PF06632">
    <property type="entry name" value="XRCC4"/>
    <property type="match status" value="1"/>
</dbReference>
<gene>
    <name evidence="4" type="ORF">MUK42_31508</name>
</gene>
<accession>A0A9E7FHE4</accession>
<evidence type="ECO:0000313" key="4">
    <source>
        <dbReference type="EMBL" id="URD95979.1"/>
    </source>
</evidence>
<sequence length="284" mass="31780">MEEDAAVSSSFTRHTCLKLDLPVEDPKAKDAVFVKATWFPSRFDLVISDGLDAWTCHGAHLCHPSSLFDPASEAEVRLRAEQWDLPVAEYIALAEHYLGFQQPGSKYGFEDAGNGQRRLSWTFEKQGTTLEWRWKCQPSPNNKQTTAGILDFLMDANIRLSEEVVRKTQSYQKLKSEAEKCLLQSERFSNEKVEFESAVYTKFVAILNSKKAKLRELRDRISKNGTAGKASKEDDSTDGTESYDEGSDDEIVKAEPAEETVGDLPGSSEAAASSGLRARKRTRK</sequence>
<dbReference type="EMBL" id="CP097506">
    <property type="protein sequence ID" value="URD95979.1"/>
    <property type="molecule type" value="Genomic_DNA"/>
</dbReference>
<dbReference type="PANTHER" id="PTHR28559:SF1">
    <property type="entry name" value="DNA REPAIR PROTEIN XRCC4"/>
    <property type="match status" value="1"/>
</dbReference>